<evidence type="ECO:0000313" key="10">
    <source>
        <dbReference type="Proteomes" id="UP000226079"/>
    </source>
</evidence>
<evidence type="ECO:0000256" key="3">
    <source>
        <dbReference type="ARBA" id="ARBA00022475"/>
    </source>
</evidence>
<protein>
    <submittedName>
        <fullName evidence="9">Uncharacterized membrane protein YcaP (DUF421 family)</fullName>
    </submittedName>
</protein>
<evidence type="ECO:0000313" key="9">
    <source>
        <dbReference type="EMBL" id="PFG17972.1"/>
    </source>
</evidence>
<dbReference type="InterPro" id="IPR023090">
    <property type="entry name" value="UPF0702_alpha/beta_dom_sf"/>
</dbReference>
<dbReference type="EMBL" id="PDJC01000001">
    <property type="protein sequence ID" value="PFG17972.1"/>
    <property type="molecule type" value="Genomic_DNA"/>
</dbReference>
<organism evidence="9 10">
    <name type="scientific">Propionicimonas paludicola</name>
    <dbReference type="NCBI Taxonomy" id="185243"/>
    <lineage>
        <taxon>Bacteria</taxon>
        <taxon>Bacillati</taxon>
        <taxon>Actinomycetota</taxon>
        <taxon>Actinomycetes</taxon>
        <taxon>Propionibacteriales</taxon>
        <taxon>Nocardioidaceae</taxon>
        <taxon>Propionicimonas</taxon>
    </lineage>
</organism>
<evidence type="ECO:0000259" key="8">
    <source>
        <dbReference type="Pfam" id="PF04239"/>
    </source>
</evidence>
<dbReference type="Pfam" id="PF04239">
    <property type="entry name" value="DUF421"/>
    <property type="match status" value="1"/>
</dbReference>
<name>A0A2A9CWC4_9ACTN</name>
<dbReference type="OrthoDB" id="9793799at2"/>
<reference evidence="9 10" key="1">
    <citation type="submission" date="2017-10" db="EMBL/GenBank/DDBJ databases">
        <title>Sequencing the genomes of 1000 actinobacteria strains.</title>
        <authorList>
            <person name="Klenk H.-P."/>
        </authorList>
    </citation>
    <scope>NUCLEOTIDE SEQUENCE [LARGE SCALE GENOMIC DNA]</scope>
    <source>
        <strain evidence="9 10">DSM 15597</strain>
    </source>
</reference>
<dbReference type="Gene3D" id="3.30.240.20">
    <property type="entry name" value="bsu07140 like domains"/>
    <property type="match status" value="1"/>
</dbReference>
<comment type="similarity">
    <text evidence="2">Belongs to the UPF0702 family.</text>
</comment>
<dbReference type="Proteomes" id="UP000226079">
    <property type="component" value="Unassembled WGS sequence"/>
</dbReference>
<evidence type="ECO:0000256" key="7">
    <source>
        <dbReference type="SAM" id="Phobius"/>
    </source>
</evidence>
<dbReference type="RefSeq" id="WP_098461364.1">
    <property type="nucleotide sequence ID" value="NZ_PDJC01000001.1"/>
</dbReference>
<gene>
    <name evidence="9" type="ORF">ATK74_2552</name>
</gene>
<dbReference type="GO" id="GO:0005886">
    <property type="term" value="C:plasma membrane"/>
    <property type="evidence" value="ECO:0007669"/>
    <property type="project" value="UniProtKB-SubCell"/>
</dbReference>
<proteinExistence type="inferred from homology"/>
<keyword evidence="5 7" id="KW-1133">Transmembrane helix</keyword>
<dbReference type="PANTHER" id="PTHR34582:SF6">
    <property type="entry name" value="UPF0702 TRANSMEMBRANE PROTEIN YCAP"/>
    <property type="match status" value="1"/>
</dbReference>
<feature type="transmembrane region" description="Helical" evidence="7">
    <location>
        <begin position="72"/>
        <end position="93"/>
    </location>
</feature>
<keyword evidence="6 7" id="KW-0472">Membrane</keyword>
<evidence type="ECO:0000256" key="5">
    <source>
        <dbReference type="ARBA" id="ARBA00022989"/>
    </source>
</evidence>
<sequence length="188" mass="20336">MTLPDWLLPFVSIDISLWEKVLRTVVVYLGIAALLRVAGKRLLAQMNSLDLVVVLLLSNVVQNAIIGPDNSVLGGLIGAVVLVGFNALADRVIESSDRGRRLFIGGPSELVRGGQVDEAELRRMGVSRSELEIALRRQGSDGPAAVERATLEPEGEILIDLNPGARPATRDDLEAAVEELRRLLAQRT</sequence>
<accession>A0A2A9CWC4</accession>
<evidence type="ECO:0000256" key="6">
    <source>
        <dbReference type="ARBA" id="ARBA00023136"/>
    </source>
</evidence>
<keyword evidence="3" id="KW-1003">Cell membrane</keyword>
<dbReference type="PANTHER" id="PTHR34582">
    <property type="entry name" value="UPF0702 TRANSMEMBRANE PROTEIN YCAP"/>
    <property type="match status" value="1"/>
</dbReference>
<comment type="caution">
    <text evidence="9">The sequence shown here is derived from an EMBL/GenBank/DDBJ whole genome shotgun (WGS) entry which is preliminary data.</text>
</comment>
<feature type="transmembrane region" description="Helical" evidence="7">
    <location>
        <begin position="20"/>
        <end position="37"/>
    </location>
</feature>
<evidence type="ECO:0000256" key="1">
    <source>
        <dbReference type="ARBA" id="ARBA00004651"/>
    </source>
</evidence>
<evidence type="ECO:0000256" key="2">
    <source>
        <dbReference type="ARBA" id="ARBA00006448"/>
    </source>
</evidence>
<evidence type="ECO:0000256" key="4">
    <source>
        <dbReference type="ARBA" id="ARBA00022692"/>
    </source>
</evidence>
<keyword evidence="4 7" id="KW-0812">Transmembrane</keyword>
<feature type="domain" description="YetF C-terminal" evidence="8">
    <location>
        <begin position="96"/>
        <end position="160"/>
    </location>
</feature>
<feature type="transmembrane region" description="Helical" evidence="7">
    <location>
        <begin position="49"/>
        <end position="66"/>
    </location>
</feature>
<comment type="subcellular location">
    <subcellularLocation>
        <location evidence="1">Cell membrane</location>
        <topology evidence="1">Multi-pass membrane protein</topology>
    </subcellularLocation>
</comment>
<dbReference type="InterPro" id="IPR007353">
    <property type="entry name" value="DUF421"/>
</dbReference>
<dbReference type="AlphaFoldDB" id="A0A2A9CWC4"/>
<keyword evidence="10" id="KW-1185">Reference proteome</keyword>